<dbReference type="Gene3D" id="1.10.10.60">
    <property type="entry name" value="Homeodomain-like"/>
    <property type="match status" value="1"/>
</dbReference>
<dbReference type="Pfam" id="PF05920">
    <property type="entry name" value="Homeobox_KN"/>
    <property type="match status" value="1"/>
</dbReference>
<dbReference type="SMART" id="SM00389">
    <property type="entry name" value="HOX"/>
    <property type="match status" value="1"/>
</dbReference>
<feature type="region of interest" description="Disordered" evidence="9">
    <location>
        <begin position="25"/>
        <end position="72"/>
    </location>
</feature>
<dbReference type="SUPFAM" id="SSF46689">
    <property type="entry name" value="Homeodomain-like"/>
    <property type="match status" value="1"/>
</dbReference>
<dbReference type="AlphaFoldDB" id="M8C9N0"/>
<protein>
    <submittedName>
        <fullName evidence="10">BEL1-like homeodomain protein 1</fullName>
    </submittedName>
</protein>
<feature type="compositionally biased region" description="Basic and acidic residues" evidence="9">
    <location>
        <begin position="216"/>
        <end position="232"/>
    </location>
</feature>
<feature type="DNA-binding region" description="Homeobox" evidence="8">
    <location>
        <begin position="174"/>
        <end position="208"/>
    </location>
</feature>
<dbReference type="InterPro" id="IPR006563">
    <property type="entry name" value="POX_dom"/>
</dbReference>
<reference evidence="10" key="1">
    <citation type="submission" date="2015-06" db="UniProtKB">
        <authorList>
            <consortium name="EnsemblPlants"/>
        </authorList>
    </citation>
    <scope>IDENTIFICATION</scope>
</reference>
<name>M8C9N0_AEGTA</name>
<dbReference type="PANTHER" id="PTHR11850">
    <property type="entry name" value="HOMEOBOX PROTEIN TRANSCRIPTION FACTORS"/>
    <property type="match status" value="1"/>
</dbReference>
<keyword evidence="3" id="KW-0805">Transcription regulation</keyword>
<feature type="region of interest" description="Disordered" evidence="9">
    <location>
        <begin position="216"/>
        <end position="257"/>
    </location>
</feature>
<dbReference type="InterPro" id="IPR009057">
    <property type="entry name" value="Homeodomain-like_sf"/>
</dbReference>
<accession>M8C9N0</accession>
<dbReference type="GO" id="GO:0003677">
    <property type="term" value="F:DNA binding"/>
    <property type="evidence" value="ECO:0007669"/>
    <property type="project" value="UniProtKB-UniRule"/>
</dbReference>
<dbReference type="Pfam" id="PF07526">
    <property type="entry name" value="POX"/>
    <property type="match status" value="1"/>
</dbReference>
<evidence type="ECO:0000256" key="6">
    <source>
        <dbReference type="ARBA" id="ARBA00023163"/>
    </source>
</evidence>
<evidence type="ECO:0000256" key="3">
    <source>
        <dbReference type="ARBA" id="ARBA00023015"/>
    </source>
</evidence>
<sequence>MNSKYLRAAQELLDEVVSVSKGVDDVDAKAKSAVSVKKKEDSEGLSGGGGEEGASGAKGGAPAPEMSTAERQELQMKKGKLVNMLDEVEQRYRQYHQQMASVSSSFEAVAGAGSARTYTALALRTISRQFRCLRDAIASQVRAASRALGEDCDAEGLGGGLGGGRGVGSRLRYPKDSDKIMLAKQTGLTRSQVSNWFINARVRLWKPMVEEMYLEETKEHQQQQDGGDDKGRPTGSGPAGGKSSSNADGVDDGTPRSMARAAVGAGTSEGGGAVQASLLELAGDHQAHAGFYDEEDKMMAEGNRRNNHKSWLTERSLENCRTTHQPQKC</sequence>
<dbReference type="GO" id="GO:0006355">
    <property type="term" value="P:regulation of DNA-templated transcription"/>
    <property type="evidence" value="ECO:0007669"/>
    <property type="project" value="InterPro"/>
</dbReference>
<evidence type="ECO:0000256" key="9">
    <source>
        <dbReference type="SAM" id="MobiDB-lite"/>
    </source>
</evidence>
<comment type="subcellular location">
    <subcellularLocation>
        <location evidence="1 8">Nucleus</location>
    </subcellularLocation>
</comment>
<dbReference type="InterPro" id="IPR001356">
    <property type="entry name" value="HD"/>
</dbReference>
<feature type="compositionally biased region" description="Gly residues" evidence="9">
    <location>
        <begin position="45"/>
        <end position="59"/>
    </location>
</feature>
<dbReference type="GO" id="GO:0005634">
    <property type="term" value="C:nucleus"/>
    <property type="evidence" value="ECO:0007669"/>
    <property type="project" value="UniProtKB-SubCell"/>
</dbReference>
<dbReference type="EnsemblPlants" id="EMT30798">
    <property type="protein sequence ID" value="EMT30798"/>
    <property type="gene ID" value="F775_17983"/>
</dbReference>
<dbReference type="InterPro" id="IPR050224">
    <property type="entry name" value="TALE_homeobox"/>
</dbReference>
<evidence type="ECO:0000256" key="7">
    <source>
        <dbReference type="ARBA" id="ARBA00023242"/>
    </source>
</evidence>
<keyword evidence="7 8" id="KW-0539">Nucleus</keyword>
<dbReference type="PROSITE" id="PS50071">
    <property type="entry name" value="HOMEOBOX_2"/>
    <property type="match status" value="1"/>
</dbReference>
<keyword evidence="6" id="KW-0804">Transcription</keyword>
<dbReference type="CDD" id="cd00086">
    <property type="entry name" value="homeodomain"/>
    <property type="match status" value="1"/>
</dbReference>
<evidence type="ECO:0000256" key="4">
    <source>
        <dbReference type="ARBA" id="ARBA00023125"/>
    </source>
</evidence>
<dbReference type="SMART" id="SM00574">
    <property type="entry name" value="POX"/>
    <property type="match status" value="1"/>
</dbReference>
<organism evidence="10">
    <name type="scientific">Aegilops tauschii</name>
    <name type="common">Tausch's goatgrass</name>
    <name type="synonym">Aegilops squarrosa</name>
    <dbReference type="NCBI Taxonomy" id="37682"/>
    <lineage>
        <taxon>Eukaryota</taxon>
        <taxon>Viridiplantae</taxon>
        <taxon>Streptophyta</taxon>
        <taxon>Embryophyta</taxon>
        <taxon>Tracheophyta</taxon>
        <taxon>Spermatophyta</taxon>
        <taxon>Magnoliopsida</taxon>
        <taxon>Liliopsida</taxon>
        <taxon>Poales</taxon>
        <taxon>Poaceae</taxon>
        <taxon>BOP clade</taxon>
        <taxon>Pooideae</taxon>
        <taxon>Triticodae</taxon>
        <taxon>Triticeae</taxon>
        <taxon>Triticinae</taxon>
        <taxon>Aegilops</taxon>
    </lineage>
</organism>
<keyword evidence="4 8" id="KW-0238">DNA-binding</keyword>
<evidence type="ECO:0000313" key="10">
    <source>
        <dbReference type="EnsemblPlants" id="EMT30798"/>
    </source>
</evidence>
<evidence type="ECO:0000256" key="8">
    <source>
        <dbReference type="PROSITE-ProRule" id="PRU00108"/>
    </source>
</evidence>
<evidence type="ECO:0000256" key="1">
    <source>
        <dbReference type="ARBA" id="ARBA00004123"/>
    </source>
</evidence>
<evidence type="ECO:0000256" key="5">
    <source>
        <dbReference type="ARBA" id="ARBA00023155"/>
    </source>
</evidence>
<comment type="similarity">
    <text evidence="2">Belongs to the TALE/BELL homeobox family.</text>
</comment>
<proteinExistence type="inferred from homology"/>
<dbReference type="InterPro" id="IPR008422">
    <property type="entry name" value="KN_HD"/>
</dbReference>
<keyword evidence="5 8" id="KW-0371">Homeobox</keyword>
<evidence type="ECO:0000256" key="2">
    <source>
        <dbReference type="ARBA" id="ARBA00006454"/>
    </source>
</evidence>